<dbReference type="InterPro" id="IPR024607">
    <property type="entry name" value="Sulfatase_CS"/>
</dbReference>
<dbReference type="SUPFAM" id="SSF53649">
    <property type="entry name" value="Alkaline phosphatase-like"/>
    <property type="match status" value="1"/>
</dbReference>
<dbReference type="InterPro" id="IPR050738">
    <property type="entry name" value="Sulfatase"/>
</dbReference>
<organism evidence="7 8">
    <name type="scientific">Algoriphagus formosus</name>
    <dbReference type="NCBI Taxonomy" id="2007308"/>
    <lineage>
        <taxon>Bacteria</taxon>
        <taxon>Pseudomonadati</taxon>
        <taxon>Bacteroidota</taxon>
        <taxon>Cytophagia</taxon>
        <taxon>Cytophagales</taxon>
        <taxon>Cyclobacteriaceae</taxon>
        <taxon>Algoriphagus</taxon>
    </lineage>
</organism>
<name>A0A4R5V251_9BACT</name>
<dbReference type="GO" id="GO:0004065">
    <property type="term" value="F:arylsulfatase activity"/>
    <property type="evidence" value="ECO:0007669"/>
    <property type="project" value="TreeGrafter"/>
</dbReference>
<evidence type="ECO:0000313" key="8">
    <source>
        <dbReference type="Proteomes" id="UP000295438"/>
    </source>
</evidence>
<evidence type="ECO:0000256" key="4">
    <source>
        <dbReference type="ARBA" id="ARBA00022837"/>
    </source>
</evidence>
<evidence type="ECO:0000256" key="2">
    <source>
        <dbReference type="ARBA" id="ARBA00022723"/>
    </source>
</evidence>
<sequence>MRLGQLLWLLFFTLILASCKSDEVDQSEGRSKPNIILIMTDDQGWGDLGINGNSDLSTPNIDRLTREGARFERFFVSPVCSPTRAELLTGRYAVRGGVYSTSAGGERLDLDETTIAEVFKEAGYRTAAYGKWHNGMQPPYHPNARGFDDFYGFCSGHWGDYFSPMLERNNEIVEGEGFLVDDLTEKGLSFIEANKDQPFFLYLPYNTPHSPMQVPDEWWSKFEDKKLDSLYQNPEMQDMAFTRAAYAMCENIDWNVGRLMTKLEELGMLENTIVLYLSDNGPNGWRWNGGMRGRKGSTDEGGVRSPLAIQWKGQIEAGTAIPQIASTPDLLPTLADLAGIPLETNKALDGKSLKPLLLKEEREWPERLLVSHWGNQTSVRSQDFRLDHEDRLYHIPSDPGQQVDVSEDYVAIKEKLLAKKKEWIASVLVELPENDTRTFTIGHPDFANTQIPARDGQAHGTIQRSNRWPNDSFFTNWTSTEDKITWEVEVLQAGKYEVEIYYTCAEENMAPIMRLSLGNASLSGPVDLPHNPPLEGMEYDRVPRGESYVKDFRPFTLGTIDLEKGVGTLSLEATQIPGNQAIDFRLMTLRRLEK</sequence>
<feature type="chain" id="PRO_5020372241" evidence="5">
    <location>
        <begin position="18"/>
        <end position="594"/>
    </location>
</feature>
<dbReference type="Pfam" id="PF00884">
    <property type="entry name" value="Sulfatase"/>
    <property type="match status" value="1"/>
</dbReference>
<evidence type="ECO:0000256" key="3">
    <source>
        <dbReference type="ARBA" id="ARBA00022801"/>
    </source>
</evidence>
<keyword evidence="8" id="KW-1185">Reference proteome</keyword>
<keyword evidence="4" id="KW-0106">Calcium</keyword>
<evidence type="ECO:0000256" key="5">
    <source>
        <dbReference type="SAM" id="SignalP"/>
    </source>
</evidence>
<keyword evidence="3" id="KW-0378">Hydrolase</keyword>
<comment type="caution">
    <text evidence="7">The sequence shown here is derived from an EMBL/GenBank/DDBJ whole genome shotgun (WGS) entry which is preliminary data.</text>
</comment>
<proteinExistence type="inferred from homology"/>
<feature type="signal peptide" evidence="5">
    <location>
        <begin position="1"/>
        <end position="17"/>
    </location>
</feature>
<keyword evidence="5" id="KW-0732">Signal</keyword>
<reference evidence="7 8" key="1">
    <citation type="submission" date="2019-03" db="EMBL/GenBank/DDBJ databases">
        <title>Algoriphagus aquimaris sp. nov., isolated form marine sediment in Pohang, Korea.</title>
        <authorList>
            <person name="Kim J."/>
            <person name="Yoon S.-H."/>
            <person name="Lee S.-S."/>
        </authorList>
    </citation>
    <scope>NUCLEOTIDE SEQUENCE [LARGE SCALE GENOMIC DNA]</scope>
    <source>
        <strain evidence="7 8">F21</strain>
    </source>
</reference>
<dbReference type="Gene3D" id="2.60.120.260">
    <property type="entry name" value="Galactose-binding domain-like"/>
    <property type="match status" value="1"/>
</dbReference>
<dbReference type="Gene3D" id="3.40.720.10">
    <property type="entry name" value="Alkaline Phosphatase, subunit A"/>
    <property type="match status" value="1"/>
</dbReference>
<dbReference type="PROSITE" id="PS00523">
    <property type="entry name" value="SULFATASE_1"/>
    <property type="match status" value="1"/>
</dbReference>
<dbReference type="PROSITE" id="PS51257">
    <property type="entry name" value="PROKAR_LIPOPROTEIN"/>
    <property type="match status" value="1"/>
</dbReference>
<dbReference type="RefSeq" id="WP_133390591.1">
    <property type="nucleotide sequence ID" value="NZ_SMUW01000032.1"/>
</dbReference>
<accession>A0A4R5V251</accession>
<comment type="similarity">
    <text evidence="1">Belongs to the sulfatase family.</text>
</comment>
<dbReference type="InterPro" id="IPR017850">
    <property type="entry name" value="Alkaline_phosphatase_core_sf"/>
</dbReference>
<gene>
    <name evidence="7" type="ORF">E1898_08655</name>
</gene>
<keyword evidence="2" id="KW-0479">Metal-binding</keyword>
<dbReference type="PANTHER" id="PTHR42693">
    <property type="entry name" value="ARYLSULFATASE FAMILY MEMBER"/>
    <property type="match status" value="1"/>
</dbReference>
<evidence type="ECO:0000256" key="1">
    <source>
        <dbReference type="ARBA" id="ARBA00008779"/>
    </source>
</evidence>
<dbReference type="InterPro" id="IPR000917">
    <property type="entry name" value="Sulfatase_N"/>
</dbReference>
<dbReference type="CDD" id="cd16146">
    <property type="entry name" value="ARS_like"/>
    <property type="match status" value="1"/>
</dbReference>
<dbReference type="Proteomes" id="UP000295438">
    <property type="component" value="Unassembled WGS sequence"/>
</dbReference>
<evidence type="ECO:0000313" key="7">
    <source>
        <dbReference type="EMBL" id="TDK45555.1"/>
    </source>
</evidence>
<feature type="domain" description="Sulfatase N-terminal" evidence="6">
    <location>
        <begin position="33"/>
        <end position="340"/>
    </location>
</feature>
<evidence type="ECO:0000259" key="6">
    <source>
        <dbReference type="Pfam" id="PF00884"/>
    </source>
</evidence>
<dbReference type="AlphaFoldDB" id="A0A4R5V251"/>
<dbReference type="PANTHER" id="PTHR42693:SF53">
    <property type="entry name" value="ENDO-4-O-SULFATASE"/>
    <property type="match status" value="1"/>
</dbReference>
<dbReference type="GO" id="GO:0046872">
    <property type="term" value="F:metal ion binding"/>
    <property type="evidence" value="ECO:0007669"/>
    <property type="project" value="UniProtKB-KW"/>
</dbReference>
<dbReference type="EMBL" id="SMUW01000032">
    <property type="protein sequence ID" value="TDK45555.1"/>
    <property type="molecule type" value="Genomic_DNA"/>
</dbReference>
<protein>
    <submittedName>
        <fullName evidence="7">N-acetylgalactosamine 6-sulfate sulfatase</fullName>
    </submittedName>
</protein>